<dbReference type="Pfam" id="PF02563">
    <property type="entry name" value="Poly_export"/>
    <property type="match status" value="1"/>
</dbReference>
<comment type="caution">
    <text evidence="3">The sequence shown here is derived from an EMBL/GenBank/DDBJ whole genome shotgun (WGS) entry which is preliminary data.</text>
</comment>
<feature type="domain" description="Polysaccharide export protein N-terminal" evidence="2">
    <location>
        <begin position="94"/>
        <end position="163"/>
    </location>
</feature>
<evidence type="ECO:0000313" key="4">
    <source>
        <dbReference type="Proteomes" id="UP000019141"/>
    </source>
</evidence>
<dbReference type="GO" id="GO:0015159">
    <property type="term" value="F:polysaccharide transmembrane transporter activity"/>
    <property type="evidence" value="ECO:0007669"/>
    <property type="project" value="InterPro"/>
</dbReference>
<dbReference type="HOGENOM" id="CLU_920365_0_0_7"/>
<dbReference type="Proteomes" id="UP000019141">
    <property type="component" value="Unassembled WGS sequence"/>
</dbReference>
<organism evidence="3 4">
    <name type="scientific">Entotheonella factor</name>
    <dbReference type="NCBI Taxonomy" id="1429438"/>
    <lineage>
        <taxon>Bacteria</taxon>
        <taxon>Pseudomonadati</taxon>
        <taxon>Nitrospinota/Tectimicrobiota group</taxon>
        <taxon>Candidatus Tectimicrobiota</taxon>
        <taxon>Candidatus Entotheonellia</taxon>
        <taxon>Candidatus Entotheonellales</taxon>
        <taxon>Candidatus Entotheonellaceae</taxon>
        <taxon>Candidatus Entotheonella</taxon>
    </lineage>
</organism>
<proteinExistence type="predicted"/>
<dbReference type="Gene3D" id="3.10.560.10">
    <property type="entry name" value="Outer membrane lipoprotein wza domain like"/>
    <property type="match status" value="1"/>
</dbReference>
<evidence type="ECO:0000259" key="2">
    <source>
        <dbReference type="Pfam" id="PF02563"/>
    </source>
</evidence>
<gene>
    <name evidence="3" type="ORF">ETSY1_35945</name>
</gene>
<dbReference type="PANTHER" id="PTHR33619">
    <property type="entry name" value="POLYSACCHARIDE EXPORT PROTEIN GFCE-RELATED"/>
    <property type="match status" value="1"/>
</dbReference>
<accession>W4L8Z6</accession>
<keyword evidence="1" id="KW-0732">Signal</keyword>
<dbReference type="InterPro" id="IPR049712">
    <property type="entry name" value="Poly_export"/>
</dbReference>
<evidence type="ECO:0000256" key="1">
    <source>
        <dbReference type="ARBA" id="ARBA00022729"/>
    </source>
</evidence>
<dbReference type="AlphaFoldDB" id="W4L8Z6"/>
<dbReference type="PANTHER" id="PTHR33619:SF3">
    <property type="entry name" value="POLYSACCHARIDE EXPORT PROTEIN GFCE-RELATED"/>
    <property type="match status" value="1"/>
</dbReference>
<sequence>MISLILLCIWFVLNAGCRLVPPSNHADPDMYYMPERRGEGHRNSGLSGKAFNSNTYYQGIDEPYLRYSLPLDTSLATLTQTSPSCCLPQYMSSIPLSPGDRVRILILDGDLFNGDYEVNFDGSLQLPFLTPVPVVGMTIADVERHLEHAFVIQGFFLPGAVRVSVRHLLWGAAQVHVSGAVFQPGLHVINRRSPDDRAQHIAQAGGDYAPDRSLTSALQAAGGVRPDANLRQVTLIRGNRQWAMDLTAAITGDFVTDPPLAAGDRIVVPSTGMFQPDLVRPSMITLAGIQVHMSNLVSGHIC</sequence>
<evidence type="ECO:0000313" key="3">
    <source>
        <dbReference type="EMBL" id="ETW94180.1"/>
    </source>
</evidence>
<protein>
    <recommendedName>
        <fullName evidence="2">Polysaccharide export protein N-terminal domain-containing protein</fullName>
    </recommendedName>
</protein>
<dbReference type="InterPro" id="IPR003715">
    <property type="entry name" value="Poly_export_N"/>
</dbReference>
<keyword evidence="4" id="KW-1185">Reference proteome</keyword>
<name>W4L8Z6_ENTF1</name>
<dbReference type="EMBL" id="AZHW01001107">
    <property type="protein sequence ID" value="ETW94180.1"/>
    <property type="molecule type" value="Genomic_DNA"/>
</dbReference>
<reference evidence="3 4" key="1">
    <citation type="journal article" date="2014" name="Nature">
        <title>An environmental bacterial taxon with a large and distinct metabolic repertoire.</title>
        <authorList>
            <person name="Wilson M.C."/>
            <person name="Mori T."/>
            <person name="Ruckert C."/>
            <person name="Uria A.R."/>
            <person name="Helf M.J."/>
            <person name="Takada K."/>
            <person name="Gernert C."/>
            <person name="Steffens U.A."/>
            <person name="Heycke N."/>
            <person name="Schmitt S."/>
            <person name="Rinke C."/>
            <person name="Helfrich E.J."/>
            <person name="Brachmann A.O."/>
            <person name="Gurgui C."/>
            <person name="Wakimoto T."/>
            <person name="Kracht M."/>
            <person name="Crusemann M."/>
            <person name="Hentschel U."/>
            <person name="Abe I."/>
            <person name="Matsunaga S."/>
            <person name="Kalinowski J."/>
            <person name="Takeyama H."/>
            <person name="Piel J."/>
        </authorList>
    </citation>
    <scope>NUCLEOTIDE SEQUENCE [LARGE SCALE GENOMIC DNA]</scope>
    <source>
        <strain evidence="4">TSY1</strain>
    </source>
</reference>